<dbReference type="AlphaFoldDB" id="A0A9W7GEX3"/>
<dbReference type="Proteomes" id="UP001165065">
    <property type="component" value="Unassembled WGS sequence"/>
</dbReference>
<protein>
    <submittedName>
        <fullName evidence="2">Uncharacterized protein</fullName>
    </submittedName>
</protein>
<dbReference type="EMBL" id="BRYA01000176">
    <property type="protein sequence ID" value="GMI42628.1"/>
    <property type="molecule type" value="Genomic_DNA"/>
</dbReference>
<feature type="coiled-coil region" evidence="1">
    <location>
        <begin position="194"/>
        <end position="278"/>
    </location>
</feature>
<evidence type="ECO:0000313" key="2">
    <source>
        <dbReference type="EMBL" id="GMI42628.1"/>
    </source>
</evidence>
<sequence>MKIKVAQANHDKHEKKLDVMKSVHKRISDLRKSICYHQKSLAVYEKCPSTTENVRIARSKNFILKQKTELAKLTGPKVGNRFKSVEESGKVVQRTFTKKKEAMKLQIDDVASRVKSLEDDSEANEERITEVLSKLESITNSQAEIDSLFSKISLLEDRVTEIEEEFTQRLQEIAHEFDAFKGEVAAEVEAVALKAEATDRKAEATDRKAEAIDRKAEATDRKAEANSATLELLMCRLDEQARVYAEQVKRIDEQARVNAEQAERIAELEREKTERVEKPMTEILMDTVVNKTKRAIISKLGRGGRALDTITNNDKENLE</sequence>
<dbReference type="Gene3D" id="1.20.5.340">
    <property type="match status" value="1"/>
</dbReference>
<keyword evidence="3" id="KW-1185">Reference proteome</keyword>
<feature type="coiled-coil region" evidence="1">
    <location>
        <begin position="100"/>
        <end position="165"/>
    </location>
</feature>
<name>A0A9W7GEX3_9STRA</name>
<evidence type="ECO:0000256" key="1">
    <source>
        <dbReference type="SAM" id="Coils"/>
    </source>
</evidence>
<accession>A0A9W7GEX3</accession>
<comment type="caution">
    <text evidence="2">The sequence shown here is derived from an EMBL/GenBank/DDBJ whole genome shotgun (WGS) entry which is preliminary data.</text>
</comment>
<proteinExistence type="predicted"/>
<keyword evidence="1" id="KW-0175">Coiled coil</keyword>
<evidence type="ECO:0000313" key="3">
    <source>
        <dbReference type="Proteomes" id="UP001165065"/>
    </source>
</evidence>
<organism evidence="2 3">
    <name type="scientific">Triparma columacea</name>
    <dbReference type="NCBI Taxonomy" id="722753"/>
    <lineage>
        <taxon>Eukaryota</taxon>
        <taxon>Sar</taxon>
        <taxon>Stramenopiles</taxon>
        <taxon>Ochrophyta</taxon>
        <taxon>Bolidophyceae</taxon>
        <taxon>Parmales</taxon>
        <taxon>Triparmaceae</taxon>
        <taxon>Triparma</taxon>
    </lineage>
</organism>
<gene>
    <name evidence="2" type="ORF">TrCOL_g4592</name>
</gene>
<dbReference type="OrthoDB" id="10507284at2759"/>
<reference evidence="3" key="1">
    <citation type="journal article" date="2023" name="Commun. Biol.">
        <title>Genome analysis of Parmales, the sister group of diatoms, reveals the evolutionary specialization of diatoms from phago-mixotrophs to photoautotrophs.</title>
        <authorList>
            <person name="Ban H."/>
            <person name="Sato S."/>
            <person name="Yoshikawa S."/>
            <person name="Yamada K."/>
            <person name="Nakamura Y."/>
            <person name="Ichinomiya M."/>
            <person name="Sato N."/>
            <person name="Blanc-Mathieu R."/>
            <person name="Endo H."/>
            <person name="Kuwata A."/>
            <person name="Ogata H."/>
        </authorList>
    </citation>
    <scope>NUCLEOTIDE SEQUENCE [LARGE SCALE GENOMIC DNA]</scope>
</reference>